<dbReference type="Pfam" id="PF01098">
    <property type="entry name" value="FTSW_RODA_SPOVE"/>
    <property type="match status" value="1"/>
</dbReference>
<dbReference type="STRING" id="1802202.A2730_00645"/>
<dbReference type="GO" id="GO:0008360">
    <property type="term" value="P:regulation of cell shape"/>
    <property type="evidence" value="ECO:0007669"/>
    <property type="project" value="UniProtKB-KW"/>
</dbReference>
<feature type="transmembrane region" description="Helical" evidence="6">
    <location>
        <begin position="272"/>
        <end position="292"/>
    </location>
</feature>
<evidence type="ECO:0000256" key="1">
    <source>
        <dbReference type="ARBA" id="ARBA00004141"/>
    </source>
</evidence>
<comment type="caution">
    <text evidence="7">The sequence shown here is derived from an EMBL/GenBank/DDBJ whole genome shotgun (WGS) entry which is preliminary data.</text>
</comment>
<dbReference type="InterPro" id="IPR001182">
    <property type="entry name" value="FtsW/RodA"/>
</dbReference>
<accession>A0A1G2HMM8</accession>
<reference evidence="7 8" key="1">
    <citation type="journal article" date="2016" name="Nat. Commun.">
        <title>Thousands of microbial genomes shed light on interconnected biogeochemical processes in an aquifer system.</title>
        <authorList>
            <person name="Anantharaman K."/>
            <person name="Brown C.T."/>
            <person name="Hug L.A."/>
            <person name="Sharon I."/>
            <person name="Castelle C.J."/>
            <person name="Probst A.J."/>
            <person name="Thomas B.C."/>
            <person name="Singh A."/>
            <person name="Wilkins M.J."/>
            <person name="Karaoz U."/>
            <person name="Brodie E.L."/>
            <person name="Williams K.H."/>
            <person name="Hubbard S.S."/>
            <person name="Banfield J.F."/>
        </authorList>
    </citation>
    <scope>NUCLEOTIDE SEQUENCE [LARGE SCALE GENOMIC DNA]</scope>
</reference>
<organism evidence="7 8">
    <name type="scientific">Candidatus Staskawiczbacteria bacterium RIFCSPHIGHO2_01_FULL_39_25</name>
    <dbReference type="NCBI Taxonomy" id="1802202"/>
    <lineage>
        <taxon>Bacteria</taxon>
        <taxon>Candidatus Staskawicziibacteriota</taxon>
    </lineage>
</organism>
<evidence type="ECO:0000313" key="7">
    <source>
        <dbReference type="EMBL" id="OGZ63784.1"/>
    </source>
</evidence>
<feature type="transmembrane region" description="Helical" evidence="6">
    <location>
        <begin position="140"/>
        <end position="157"/>
    </location>
</feature>
<evidence type="ECO:0000313" key="8">
    <source>
        <dbReference type="Proteomes" id="UP000176855"/>
    </source>
</evidence>
<comment type="subcellular location">
    <subcellularLocation>
        <location evidence="1">Membrane</location>
        <topology evidence="1">Multi-pass membrane protein</topology>
    </subcellularLocation>
</comment>
<dbReference type="GO" id="GO:0032153">
    <property type="term" value="C:cell division site"/>
    <property type="evidence" value="ECO:0007669"/>
    <property type="project" value="TreeGrafter"/>
</dbReference>
<keyword evidence="3" id="KW-0133">Cell shape</keyword>
<dbReference type="EMBL" id="MHOO01000011">
    <property type="protein sequence ID" value="OGZ63784.1"/>
    <property type="molecule type" value="Genomic_DNA"/>
</dbReference>
<keyword evidence="2 6" id="KW-0812">Transmembrane</keyword>
<evidence type="ECO:0000256" key="3">
    <source>
        <dbReference type="ARBA" id="ARBA00022960"/>
    </source>
</evidence>
<dbReference type="Proteomes" id="UP000176855">
    <property type="component" value="Unassembled WGS sequence"/>
</dbReference>
<proteinExistence type="predicted"/>
<feature type="transmembrane region" description="Helical" evidence="6">
    <location>
        <begin position="334"/>
        <end position="356"/>
    </location>
</feature>
<dbReference type="AlphaFoldDB" id="A0A1G2HMM8"/>
<dbReference type="GO" id="GO:0015648">
    <property type="term" value="F:lipid-linked peptidoglycan transporter activity"/>
    <property type="evidence" value="ECO:0007669"/>
    <property type="project" value="TreeGrafter"/>
</dbReference>
<feature type="transmembrane region" description="Helical" evidence="6">
    <location>
        <begin position="12"/>
        <end position="34"/>
    </location>
</feature>
<feature type="transmembrane region" description="Helical" evidence="6">
    <location>
        <begin position="304"/>
        <end position="322"/>
    </location>
</feature>
<dbReference type="GO" id="GO:0005886">
    <property type="term" value="C:plasma membrane"/>
    <property type="evidence" value="ECO:0007669"/>
    <property type="project" value="TreeGrafter"/>
</dbReference>
<feature type="transmembrane region" description="Helical" evidence="6">
    <location>
        <begin position="185"/>
        <end position="203"/>
    </location>
</feature>
<evidence type="ECO:0008006" key="9">
    <source>
        <dbReference type="Google" id="ProtNLM"/>
    </source>
</evidence>
<dbReference type="PANTHER" id="PTHR30474">
    <property type="entry name" value="CELL CYCLE PROTEIN"/>
    <property type="match status" value="1"/>
</dbReference>
<evidence type="ECO:0000256" key="6">
    <source>
        <dbReference type="SAM" id="Phobius"/>
    </source>
</evidence>
<sequence>MNTFLSHLKKLDWVLIASAIIITCFGLAAIYSTSLAKNNFLNFEKQLVFFAAGFILMLAVSFFDYRILRNNSYLILILYFICLLLLAGLHFFAPDIRGTRGWYKIGLLSLDPIEPTKIILIILLAKYFSMRHVEMYKFRHIILSGLYILLPAILIFIKPDLGGVMVLVIMWLGILMVSGIKIKHFLILLLCFMVTVTFAWNLLLKDYQKGRIIAFIFPYDVLGGSWSQTQTKISIGSGKIFGQGLGQGSQVQYGFLPEPHTDFIFSVIAEEWGVVGMSVFFITYLVLIWRILKIAIASDSNFPRLFAVGFSIILITQFTINIGMNLSMLPVVGIYLPLVSYGGSGLIANFISLGILQSIHTRTGSYA</sequence>
<evidence type="ECO:0000256" key="4">
    <source>
        <dbReference type="ARBA" id="ARBA00022989"/>
    </source>
</evidence>
<feature type="transmembrane region" description="Helical" evidence="6">
    <location>
        <begin position="105"/>
        <end position="128"/>
    </location>
</feature>
<feature type="transmembrane region" description="Helical" evidence="6">
    <location>
        <begin position="46"/>
        <end position="65"/>
    </location>
</feature>
<evidence type="ECO:0000256" key="2">
    <source>
        <dbReference type="ARBA" id="ARBA00022692"/>
    </source>
</evidence>
<name>A0A1G2HMM8_9BACT</name>
<keyword evidence="4 6" id="KW-1133">Transmembrane helix</keyword>
<feature type="transmembrane region" description="Helical" evidence="6">
    <location>
        <begin position="163"/>
        <end position="180"/>
    </location>
</feature>
<protein>
    <recommendedName>
        <fullName evidence="9">Rod shape-determining protein RodA</fullName>
    </recommendedName>
</protein>
<dbReference type="GO" id="GO:0051301">
    <property type="term" value="P:cell division"/>
    <property type="evidence" value="ECO:0007669"/>
    <property type="project" value="InterPro"/>
</dbReference>
<evidence type="ECO:0000256" key="5">
    <source>
        <dbReference type="ARBA" id="ARBA00023136"/>
    </source>
</evidence>
<feature type="transmembrane region" description="Helical" evidence="6">
    <location>
        <begin position="72"/>
        <end position="93"/>
    </location>
</feature>
<gene>
    <name evidence="7" type="ORF">A2730_00645</name>
</gene>
<keyword evidence="5 6" id="KW-0472">Membrane</keyword>